<organism evidence="2">
    <name type="scientific">Talaromyces marneffei PM1</name>
    <dbReference type="NCBI Taxonomy" id="1077442"/>
    <lineage>
        <taxon>Eukaryota</taxon>
        <taxon>Fungi</taxon>
        <taxon>Dikarya</taxon>
        <taxon>Ascomycota</taxon>
        <taxon>Pezizomycotina</taxon>
        <taxon>Eurotiomycetes</taxon>
        <taxon>Eurotiomycetidae</taxon>
        <taxon>Eurotiales</taxon>
        <taxon>Trichocomaceae</taxon>
        <taxon>Talaromyces</taxon>
        <taxon>Talaromyces sect. Talaromyces</taxon>
    </lineage>
</organism>
<feature type="signal peptide" evidence="1">
    <location>
        <begin position="1"/>
        <end position="19"/>
    </location>
</feature>
<sequence length="168" mass="19661">YRIIFLGALFLICIHYGGPGSKFRRVEEFDSWNHQSPTKLAMAKLGIISMEEEFLDLVGRNFTSYYQPMAPWVNKLRRLVFPGDSPCMTTRPELYDEIYKLQEAQAEFAKQESLAFEALLSRNRDLTINCMVELKTFRRDVFTVMRISVWVENAMWEVIQITSSRMAL</sequence>
<dbReference type="HOGENOM" id="CLU_135410_0_0_1"/>
<dbReference type="EMBL" id="JPOX01000003">
    <property type="protein sequence ID" value="KFX52515.1"/>
    <property type="molecule type" value="Genomic_DNA"/>
</dbReference>
<name>A0A093VK17_TALMA</name>
<evidence type="ECO:0000313" key="2">
    <source>
        <dbReference type="EMBL" id="KFX52515.1"/>
    </source>
</evidence>
<comment type="caution">
    <text evidence="2">The sequence shown here is derived from an EMBL/GenBank/DDBJ whole genome shotgun (WGS) entry which is preliminary data.</text>
</comment>
<dbReference type="AlphaFoldDB" id="A0A093VK17"/>
<gene>
    <name evidence="2" type="ORF">GQ26_0033630</name>
</gene>
<accession>A0A093VK17</accession>
<evidence type="ECO:0000256" key="1">
    <source>
        <dbReference type="SAM" id="SignalP"/>
    </source>
</evidence>
<feature type="chain" id="PRO_5001889145" evidence="1">
    <location>
        <begin position="20"/>
        <end position="168"/>
    </location>
</feature>
<proteinExistence type="predicted"/>
<reference evidence="2" key="1">
    <citation type="journal article" date="2014" name="PLoS Genet.">
        <title>Signature Gene Expression Reveals Novel Clues to the Molecular Mechanisms of Dimorphic Transition in Penicillium marneffei.</title>
        <authorList>
            <person name="Yang E."/>
            <person name="Wang G."/>
            <person name="Cai J."/>
            <person name="Woo P.C."/>
            <person name="Lau S.K."/>
            <person name="Yuen K.-Y."/>
            <person name="Chow W.-N."/>
            <person name="Lin X."/>
        </authorList>
    </citation>
    <scope>NUCLEOTIDE SEQUENCE [LARGE SCALE GENOMIC DNA]</scope>
    <source>
        <strain evidence="2">PM1</strain>
    </source>
</reference>
<protein>
    <submittedName>
        <fullName evidence="2">Uncharacterized protein</fullName>
    </submittedName>
</protein>
<feature type="non-terminal residue" evidence="2">
    <location>
        <position position="1"/>
    </location>
</feature>
<keyword evidence="1" id="KW-0732">Signal</keyword>